<dbReference type="SUPFAM" id="SSF53098">
    <property type="entry name" value="Ribonuclease H-like"/>
    <property type="match status" value="1"/>
</dbReference>
<dbReference type="EMBL" id="BQNB010017814">
    <property type="protein sequence ID" value="GJT67505.1"/>
    <property type="molecule type" value="Genomic_DNA"/>
</dbReference>
<name>A0ABQ5FVZ0_9ASTR</name>
<protein>
    <submittedName>
        <fullName evidence="1">Reverse transcriptase domain-containing protein</fullName>
    </submittedName>
</protein>
<reference evidence="1" key="2">
    <citation type="submission" date="2022-01" db="EMBL/GenBank/DDBJ databases">
        <authorList>
            <person name="Yamashiro T."/>
            <person name="Shiraishi A."/>
            <person name="Satake H."/>
            <person name="Nakayama K."/>
        </authorList>
    </citation>
    <scope>NUCLEOTIDE SEQUENCE</scope>
</reference>
<evidence type="ECO:0000313" key="2">
    <source>
        <dbReference type="Proteomes" id="UP001151760"/>
    </source>
</evidence>
<sequence>MFPASMRVIFNQTMELDEDVAMLDGTFDIGIDQIRSIPRDQPTPGYNWMNNSGDAFSKGSYIMSDSESDDSDEYGWIMNEMVSEDYTDEVIESEDDTDEVNESEDDMDEVNEWEDMHRARFASVKHPQTNGLVERANRSLSEGIKARLDRHKGRWVKELSHVLWAHRTTIKVSTWDTPFSLVYGTEAVIPAEIGMPTIRTAEVNIATNDDEQRVDLDILEERR</sequence>
<accession>A0ABQ5FVZ0</accession>
<gene>
    <name evidence="1" type="ORF">Tco_1018985</name>
</gene>
<keyword evidence="2" id="KW-1185">Reference proteome</keyword>
<keyword evidence="1" id="KW-0695">RNA-directed DNA polymerase</keyword>
<dbReference type="InterPro" id="IPR012337">
    <property type="entry name" value="RNaseH-like_sf"/>
</dbReference>
<dbReference type="InterPro" id="IPR036397">
    <property type="entry name" value="RNaseH_sf"/>
</dbReference>
<comment type="caution">
    <text evidence="1">The sequence shown here is derived from an EMBL/GenBank/DDBJ whole genome shotgun (WGS) entry which is preliminary data.</text>
</comment>
<reference evidence="1" key="1">
    <citation type="journal article" date="2022" name="Int. J. Mol. Sci.">
        <title>Draft Genome of Tanacetum Coccineum: Genomic Comparison of Closely Related Tanacetum-Family Plants.</title>
        <authorList>
            <person name="Yamashiro T."/>
            <person name="Shiraishi A."/>
            <person name="Nakayama K."/>
            <person name="Satake H."/>
        </authorList>
    </citation>
    <scope>NUCLEOTIDE SEQUENCE</scope>
</reference>
<dbReference type="GO" id="GO:0003964">
    <property type="term" value="F:RNA-directed DNA polymerase activity"/>
    <property type="evidence" value="ECO:0007669"/>
    <property type="project" value="UniProtKB-KW"/>
</dbReference>
<keyword evidence="1" id="KW-0548">Nucleotidyltransferase</keyword>
<organism evidence="1 2">
    <name type="scientific">Tanacetum coccineum</name>
    <dbReference type="NCBI Taxonomy" id="301880"/>
    <lineage>
        <taxon>Eukaryota</taxon>
        <taxon>Viridiplantae</taxon>
        <taxon>Streptophyta</taxon>
        <taxon>Embryophyta</taxon>
        <taxon>Tracheophyta</taxon>
        <taxon>Spermatophyta</taxon>
        <taxon>Magnoliopsida</taxon>
        <taxon>eudicotyledons</taxon>
        <taxon>Gunneridae</taxon>
        <taxon>Pentapetalae</taxon>
        <taxon>asterids</taxon>
        <taxon>campanulids</taxon>
        <taxon>Asterales</taxon>
        <taxon>Asteraceae</taxon>
        <taxon>Asteroideae</taxon>
        <taxon>Anthemideae</taxon>
        <taxon>Anthemidinae</taxon>
        <taxon>Tanacetum</taxon>
    </lineage>
</organism>
<keyword evidence="1" id="KW-0808">Transferase</keyword>
<evidence type="ECO:0000313" key="1">
    <source>
        <dbReference type="EMBL" id="GJT67505.1"/>
    </source>
</evidence>
<dbReference type="PANTHER" id="PTHR48475:SF2">
    <property type="entry name" value="RIBONUCLEASE H"/>
    <property type="match status" value="1"/>
</dbReference>
<proteinExistence type="predicted"/>
<dbReference type="Proteomes" id="UP001151760">
    <property type="component" value="Unassembled WGS sequence"/>
</dbReference>
<dbReference type="PANTHER" id="PTHR48475">
    <property type="entry name" value="RIBONUCLEASE H"/>
    <property type="match status" value="1"/>
</dbReference>
<dbReference type="Gene3D" id="3.30.420.10">
    <property type="entry name" value="Ribonuclease H-like superfamily/Ribonuclease H"/>
    <property type="match status" value="1"/>
</dbReference>